<sequence>MDKSLVVQSKLCIDDYCSLKINNGIVYYIQKNGSKTILVSNENKVTLSSYGQISLVQNKKLIGKKGSGDKYIAKCNSDSGIINIYDSNNKIAYYYPDQNINYLSNNNALIENTQLCTDGYCCLEINNGNVYYIQKNGSKNTIGYNENKITLSAYGQISLVKNKIY</sequence>
<evidence type="ECO:0000313" key="1">
    <source>
        <dbReference type="EMBL" id="ORY69394.1"/>
    </source>
</evidence>
<dbReference type="Proteomes" id="UP000193920">
    <property type="component" value="Unassembled WGS sequence"/>
</dbReference>
<evidence type="ECO:0008006" key="3">
    <source>
        <dbReference type="Google" id="ProtNLM"/>
    </source>
</evidence>
<dbReference type="OrthoDB" id="10626970at2759"/>
<dbReference type="EMBL" id="MCOG01000044">
    <property type="protein sequence ID" value="ORY69394.1"/>
    <property type="molecule type" value="Genomic_DNA"/>
</dbReference>
<keyword evidence="2" id="KW-1185">Reference proteome</keyword>
<comment type="caution">
    <text evidence="1">The sequence shown here is derived from an EMBL/GenBank/DDBJ whole genome shotgun (WGS) entry which is preliminary data.</text>
</comment>
<name>A0A1Y2EDK9_9FUNG</name>
<organism evidence="1 2">
    <name type="scientific">Neocallimastix californiae</name>
    <dbReference type="NCBI Taxonomy" id="1754190"/>
    <lineage>
        <taxon>Eukaryota</taxon>
        <taxon>Fungi</taxon>
        <taxon>Fungi incertae sedis</taxon>
        <taxon>Chytridiomycota</taxon>
        <taxon>Chytridiomycota incertae sedis</taxon>
        <taxon>Neocallimastigomycetes</taxon>
        <taxon>Neocallimastigales</taxon>
        <taxon>Neocallimastigaceae</taxon>
        <taxon>Neocallimastix</taxon>
    </lineage>
</organism>
<dbReference type="AlphaFoldDB" id="A0A1Y2EDK9"/>
<gene>
    <name evidence="1" type="ORF">LY90DRAFT_504241</name>
</gene>
<accession>A0A1Y2EDK9</accession>
<evidence type="ECO:0000313" key="2">
    <source>
        <dbReference type="Proteomes" id="UP000193920"/>
    </source>
</evidence>
<proteinExistence type="predicted"/>
<reference evidence="1 2" key="1">
    <citation type="submission" date="2016-08" db="EMBL/GenBank/DDBJ databases">
        <title>A Parts List for Fungal Cellulosomes Revealed by Comparative Genomics.</title>
        <authorList>
            <consortium name="DOE Joint Genome Institute"/>
            <person name="Haitjema C.H."/>
            <person name="Gilmore S.P."/>
            <person name="Henske J.K."/>
            <person name="Solomon K.V."/>
            <person name="De Groot R."/>
            <person name="Kuo A."/>
            <person name="Mondo S.J."/>
            <person name="Salamov A.A."/>
            <person name="Labutti K."/>
            <person name="Zhao Z."/>
            <person name="Chiniquy J."/>
            <person name="Barry K."/>
            <person name="Brewer H.M."/>
            <person name="Purvine S.O."/>
            <person name="Wright A.T."/>
            <person name="Boxma B."/>
            <person name="Van Alen T."/>
            <person name="Hackstein J.H."/>
            <person name="Baker S.E."/>
            <person name="Grigoriev I.V."/>
            <person name="O'Malley M.A."/>
        </authorList>
    </citation>
    <scope>NUCLEOTIDE SEQUENCE [LARGE SCALE GENOMIC DNA]</scope>
    <source>
        <strain evidence="1 2">G1</strain>
    </source>
</reference>
<protein>
    <recommendedName>
        <fullName evidence="3">Bulb-type lectin domain-containing protein</fullName>
    </recommendedName>
</protein>